<protein>
    <submittedName>
        <fullName evidence="1">DUF3293 domain-containing protein</fullName>
    </submittedName>
</protein>
<dbReference type="InterPro" id="IPR021710">
    <property type="entry name" value="DUF3293"/>
</dbReference>
<dbReference type="Pfam" id="PF11697">
    <property type="entry name" value="DUF3293"/>
    <property type="match status" value="1"/>
</dbReference>
<name>A0ABT8ABT7_9PROT</name>
<accession>A0ABT8ABT7</accession>
<proteinExistence type="predicted"/>
<evidence type="ECO:0000313" key="1">
    <source>
        <dbReference type="EMBL" id="MDN3567041.1"/>
    </source>
</evidence>
<comment type="caution">
    <text evidence="1">The sequence shown here is derived from an EMBL/GenBank/DDBJ whole genome shotgun (WGS) entry which is preliminary data.</text>
</comment>
<sequence length="129" mass="14337">MSDRLLAAYRRSTYEAAGAVARIGRRSAAVDVLLARLGVRAGGFVTAWNPFSHRRPDGWNARMLQRLATATRRLPSAPGQGGAGRWREAHLLVGADPRRLLVLARRFRQAAIVTVARGQPARLRLLRYR</sequence>
<reference evidence="2" key="1">
    <citation type="journal article" date="2019" name="Int. J. Syst. Evol. Microbiol.">
        <title>The Global Catalogue of Microorganisms (GCM) 10K type strain sequencing project: providing services to taxonomists for standard genome sequencing and annotation.</title>
        <authorList>
            <consortium name="The Broad Institute Genomics Platform"/>
            <consortium name="The Broad Institute Genome Sequencing Center for Infectious Disease"/>
            <person name="Wu L."/>
            <person name="Ma J."/>
        </authorList>
    </citation>
    <scope>NUCLEOTIDE SEQUENCE [LARGE SCALE GENOMIC DNA]</scope>
    <source>
        <strain evidence="2">CECT 7131</strain>
    </source>
</reference>
<gene>
    <name evidence="1" type="ORF">QWZ14_21895</name>
</gene>
<dbReference type="RefSeq" id="WP_290319042.1">
    <property type="nucleotide sequence ID" value="NZ_JAUFPN010000184.1"/>
</dbReference>
<keyword evidence="2" id="KW-1185">Reference proteome</keyword>
<dbReference type="Proteomes" id="UP001529369">
    <property type="component" value="Unassembled WGS sequence"/>
</dbReference>
<organism evidence="1 2">
    <name type="scientific">Paeniroseomonas aquatica</name>
    <dbReference type="NCBI Taxonomy" id="373043"/>
    <lineage>
        <taxon>Bacteria</taxon>
        <taxon>Pseudomonadati</taxon>
        <taxon>Pseudomonadota</taxon>
        <taxon>Alphaproteobacteria</taxon>
        <taxon>Acetobacterales</taxon>
        <taxon>Acetobacteraceae</taxon>
        <taxon>Paeniroseomonas</taxon>
    </lineage>
</organism>
<dbReference type="EMBL" id="JAUFPN010000184">
    <property type="protein sequence ID" value="MDN3567041.1"/>
    <property type="molecule type" value="Genomic_DNA"/>
</dbReference>
<evidence type="ECO:0000313" key="2">
    <source>
        <dbReference type="Proteomes" id="UP001529369"/>
    </source>
</evidence>